<name>A0ABR7GJY4_9FIRM</name>
<dbReference type="PANTHER" id="PTHR32114">
    <property type="entry name" value="ABC TRANSPORTER ABCH.3"/>
    <property type="match status" value="1"/>
</dbReference>
<dbReference type="InterPro" id="IPR038729">
    <property type="entry name" value="Rad50/SbcC_AAA"/>
</dbReference>
<dbReference type="SUPFAM" id="SSF75712">
    <property type="entry name" value="Rad50 coiled-coil Zn hook"/>
    <property type="match status" value="1"/>
</dbReference>
<feature type="coiled-coil region" evidence="4">
    <location>
        <begin position="185"/>
        <end position="259"/>
    </location>
</feature>
<evidence type="ECO:0000313" key="7">
    <source>
        <dbReference type="Proteomes" id="UP000641741"/>
    </source>
</evidence>
<comment type="caution">
    <text evidence="6">The sequence shown here is derived from an EMBL/GenBank/DDBJ whole genome shotgun (WGS) entry which is preliminary data.</text>
</comment>
<feature type="domain" description="Rad50/SbcC-type AAA" evidence="5">
    <location>
        <begin position="8"/>
        <end position="252"/>
    </location>
</feature>
<gene>
    <name evidence="6" type="ORF">H8S02_01515</name>
</gene>
<dbReference type="Gene3D" id="3.40.50.300">
    <property type="entry name" value="P-loop containing nucleotide triphosphate hydrolases"/>
    <property type="match status" value="1"/>
</dbReference>
<accession>A0ABR7GJY4</accession>
<organism evidence="6 7">
    <name type="scientific">Agathobaculum hominis</name>
    <dbReference type="NCBI Taxonomy" id="2763014"/>
    <lineage>
        <taxon>Bacteria</taxon>
        <taxon>Bacillati</taxon>
        <taxon>Bacillota</taxon>
        <taxon>Clostridia</taxon>
        <taxon>Eubacteriales</taxon>
        <taxon>Butyricicoccaceae</taxon>
        <taxon>Agathobaculum</taxon>
    </lineage>
</organism>
<comment type="subunit">
    <text evidence="2">Heterodimer of SbcC and SbcD.</text>
</comment>
<dbReference type="SUPFAM" id="SSF52540">
    <property type="entry name" value="P-loop containing nucleoside triphosphate hydrolases"/>
    <property type="match status" value="1"/>
</dbReference>
<protein>
    <recommendedName>
        <fullName evidence="3">Nuclease SbcCD subunit C</fullName>
    </recommendedName>
</protein>
<reference evidence="6 7" key="1">
    <citation type="submission" date="2020-08" db="EMBL/GenBank/DDBJ databases">
        <title>Genome public.</title>
        <authorList>
            <person name="Liu C."/>
            <person name="Sun Q."/>
        </authorList>
    </citation>
    <scope>NUCLEOTIDE SEQUENCE [LARGE SCALE GENOMIC DNA]</scope>
    <source>
        <strain evidence="6 7">M2</strain>
    </source>
</reference>
<keyword evidence="4" id="KW-0175">Coiled coil</keyword>
<evidence type="ECO:0000256" key="3">
    <source>
        <dbReference type="ARBA" id="ARBA00013368"/>
    </source>
</evidence>
<evidence type="ECO:0000256" key="1">
    <source>
        <dbReference type="ARBA" id="ARBA00006930"/>
    </source>
</evidence>
<sequence length="593" mass="65971">MTGFVITQLSLCDFRGFSGEKSWTLGPLTKIIGHNYQGKSSIADAIAFALTGAPYFGGRDLDRLHHSGAAMMWVEAVLRTDEGKTHTVHRIRQNGRTVLSVDGATTTQERFAERFGSKDLILSLLNPLYFAEVLGGDGRKLIEQYLAPVSHETVLSKLSETMRELLKDEAISVPATYVKFRREELKELEKDRLVLNGQMEQTEMQRAKLQKDLAEKQARLAHAAAAFAPLEKRQNAQDFSAIDAELQKLSAQYDAVQDNSAETVRSELQNRLKAVHSRGYASENTTKLQKMQLDLQMLYGRYSDESARLGYLQKQGACPTCLRRMDAQGLSEVQSAYRQRLQKIRTDGTALRKQAETLNKEEQTRKTQFESWKASEIARLEQELQKISSASTADQQKALIKARIKELTAVRVLGGLTAEEQTQYSSLAAEKGRLESEIDAICKLLSGLPQGQKQALSDLDAKIAVLNDKLTAAKAYQAERAQLLFAPLQMHKAALKLIEASKSSGEVHDVFKLTYDGRDYVQLSLSERMRCGLEVVELLSRLSGRNYPLFVDNSESLCDLGAAQHAGQLILTRVVSGQTLQVQAAEPMQQKAG</sequence>
<dbReference type="PANTHER" id="PTHR32114:SF2">
    <property type="entry name" value="ABC TRANSPORTER ABCH.3"/>
    <property type="match status" value="1"/>
</dbReference>
<proteinExistence type="inferred from homology"/>
<keyword evidence="7" id="KW-1185">Reference proteome</keyword>
<comment type="similarity">
    <text evidence="1">Belongs to the SMC family. SbcC subfamily.</text>
</comment>
<dbReference type="Proteomes" id="UP000641741">
    <property type="component" value="Unassembled WGS sequence"/>
</dbReference>
<dbReference type="Pfam" id="PF13476">
    <property type="entry name" value="AAA_23"/>
    <property type="match status" value="1"/>
</dbReference>
<dbReference type="InterPro" id="IPR027417">
    <property type="entry name" value="P-loop_NTPase"/>
</dbReference>
<evidence type="ECO:0000256" key="2">
    <source>
        <dbReference type="ARBA" id="ARBA00011322"/>
    </source>
</evidence>
<dbReference type="RefSeq" id="WP_186968920.1">
    <property type="nucleotide sequence ID" value="NZ_JACOPK010000001.1"/>
</dbReference>
<evidence type="ECO:0000259" key="5">
    <source>
        <dbReference type="Pfam" id="PF13476"/>
    </source>
</evidence>
<evidence type="ECO:0000313" key="6">
    <source>
        <dbReference type="EMBL" id="MBC5694633.1"/>
    </source>
</evidence>
<evidence type="ECO:0000256" key="4">
    <source>
        <dbReference type="SAM" id="Coils"/>
    </source>
</evidence>
<dbReference type="EMBL" id="JACOPK010000001">
    <property type="protein sequence ID" value="MBC5694633.1"/>
    <property type="molecule type" value="Genomic_DNA"/>
</dbReference>